<dbReference type="GO" id="GO:0006777">
    <property type="term" value="P:Mo-molybdopterin cofactor biosynthetic process"/>
    <property type="evidence" value="ECO:0007669"/>
    <property type="project" value="InterPro"/>
</dbReference>
<evidence type="ECO:0000256" key="1">
    <source>
        <dbReference type="ARBA" id="ARBA00022485"/>
    </source>
</evidence>
<protein>
    <submittedName>
        <fullName evidence="6">Molybdopterin-guanine dinucleotide biosynthesis protein B</fullName>
    </submittedName>
</protein>
<dbReference type="PROSITE" id="PS51656">
    <property type="entry name" value="4FE4S"/>
    <property type="match status" value="1"/>
</dbReference>
<dbReference type="Gene3D" id="1.10.15.40">
    <property type="entry name" value="Electron transport complex subunit B, putative Fe-S cluster"/>
    <property type="match status" value="1"/>
</dbReference>
<dbReference type="PANTHER" id="PTHR40072:SF1">
    <property type="entry name" value="MOLYBDOPTERIN-GUANINE DINUCLEOTIDE BIOSYNTHESIS ADAPTER PROTEIN"/>
    <property type="match status" value="1"/>
</dbReference>
<dbReference type="SUPFAM" id="SSF52540">
    <property type="entry name" value="P-loop containing nucleoside triphosphate hydrolases"/>
    <property type="match status" value="1"/>
</dbReference>
<dbReference type="Proteomes" id="UP000281962">
    <property type="component" value="Unassembled WGS sequence"/>
</dbReference>
<evidence type="ECO:0000256" key="2">
    <source>
        <dbReference type="ARBA" id="ARBA00022723"/>
    </source>
</evidence>
<dbReference type="Gene3D" id="3.40.50.300">
    <property type="entry name" value="P-loop containing nucleotide triphosphate hydrolases"/>
    <property type="match status" value="1"/>
</dbReference>
<gene>
    <name evidence="6" type="primary">mobB</name>
    <name evidence="6" type="ORF">DRJ21_00435</name>
</gene>
<accession>A0A497EVQ0</accession>
<evidence type="ECO:0000313" key="7">
    <source>
        <dbReference type="Proteomes" id="UP000281962"/>
    </source>
</evidence>
<dbReference type="GO" id="GO:0051539">
    <property type="term" value="F:4 iron, 4 sulfur cluster binding"/>
    <property type="evidence" value="ECO:0007669"/>
    <property type="project" value="UniProtKB-KW"/>
</dbReference>
<feature type="domain" description="4Fe-4S" evidence="5">
    <location>
        <begin position="158"/>
        <end position="218"/>
    </location>
</feature>
<evidence type="ECO:0000256" key="3">
    <source>
        <dbReference type="ARBA" id="ARBA00023004"/>
    </source>
</evidence>
<keyword evidence="3" id="KW-0408">Iron</keyword>
<dbReference type="PANTHER" id="PTHR40072">
    <property type="entry name" value="MOLYBDOPTERIN-GUANINE DINUCLEOTIDE BIOSYNTHESIS ADAPTER PROTEIN-RELATED"/>
    <property type="match status" value="1"/>
</dbReference>
<dbReference type="NCBIfam" id="TIGR00176">
    <property type="entry name" value="mobB"/>
    <property type="match status" value="1"/>
</dbReference>
<name>A0A497EVQ0_9CREN</name>
<sequence>MRIFCITAVERRVGKTKLIENLIMEFKRRNIRVSTIKHVSDEIDLKGKDTYRHIIAGAEVTLAISPSKSVLFTSEINLERLIELYMPKGGLILIEGFRKSSYPKILIVKDINDLKSCGVRGEIKAIVCSSTELLEKVRELVNVPVFHFDDVKRIADFIFDEAVKSTFEGLPKINCRLCGYKGCMDYARAIVMGRDVEGKCAMKRRVKVYIDNSELGIKPFIEHSLSKIIEGYLSSLKGFKSNFRRIIIEIESD</sequence>
<dbReference type="GO" id="GO:0005525">
    <property type="term" value="F:GTP binding"/>
    <property type="evidence" value="ECO:0007669"/>
    <property type="project" value="InterPro"/>
</dbReference>
<dbReference type="InterPro" id="IPR052539">
    <property type="entry name" value="MGD_biosynthesis_adapter"/>
</dbReference>
<dbReference type="AlphaFoldDB" id="A0A497EVQ0"/>
<proteinExistence type="predicted"/>
<reference evidence="6 7" key="1">
    <citation type="submission" date="2018-06" db="EMBL/GenBank/DDBJ databases">
        <title>Extensive metabolic versatility and redundancy in microbially diverse, dynamic hydrothermal sediments.</title>
        <authorList>
            <person name="Dombrowski N."/>
            <person name="Teske A."/>
            <person name="Baker B.J."/>
        </authorList>
    </citation>
    <scope>NUCLEOTIDE SEQUENCE [LARGE SCALE GENOMIC DNA]</scope>
    <source>
        <strain evidence="6">B30_G17</strain>
    </source>
</reference>
<comment type="caution">
    <text evidence="6">The sequence shown here is derived from an EMBL/GenBank/DDBJ whole genome shotgun (WGS) entry which is preliminary data.</text>
</comment>
<dbReference type="InterPro" id="IPR007202">
    <property type="entry name" value="4Fe-4S_dom"/>
</dbReference>
<evidence type="ECO:0000313" key="6">
    <source>
        <dbReference type="EMBL" id="RLE51307.1"/>
    </source>
</evidence>
<organism evidence="6 7">
    <name type="scientific">Thermoproteota archaeon</name>
    <dbReference type="NCBI Taxonomy" id="2056631"/>
    <lineage>
        <taxon>Archaea</taxon>
        <taxon>Thermoproteota</taxon>
    </lineage>
</organism>
<dbReference type="Pfam" id="PF04060">
    <property type="entry name" value="FeS"/>
    <property type="match status" value="1"/>
</dbReference>
<dbReference type="GO" id="GO:0046872">
    <property type="term" value="F:metal ion binding"/>
    <property type="evidence" value="ECO:0007669"/>
    <property type="project" value="UniProtKB-KW"/>
</dbReference>
<evidence type="ECO:0000259" key="5">
    <source>
        <dbReference type="PROSITE" id="PS51656"/>
    </source>
</evidence>
<dbReference type="EMBL" id="QMQY01000008">
    <property type="protein sequence ID" value="RLE51307.1"/>
    <property type="molecule type" value="Genomic_DNA"/>
</dbReference>
<keyword evidence="4" id="KW-0411">Iron-sulfur</keyword>
<dbReference type="InterPro" id="IPR027417">
    <property type="entry name" value="P-loop_NTPase"/>
</dbReference>
<dbReference type="Pfam" id="PF03205">
    <property type="entry name" value="MobB"/>
    <property type="match status" value="1"/>
</dbReference>
<dbReference type="InterPro" id="IPR004435">
    <property type="entry name" value="MobB_dom"/>
</dbReference>
<evidence type="ECO:0000256" key="4">
    <source>
        <dbReference type="ARBA" id="ARBA00023014"/>
    </source>
</evidence>
<keyword evidence="2" id="KW-0479">Metal-binding</keyword>
<keyword evidence="1" id="KW-0004">4Fe-4S</keyword>